<evidence type="ECO:0000313" key="1">
    <source>
        <dbReference type="EMBL" id="TFK24975.1"/>
    </source>
</evidence>
<keyword evidence="2" id="KW-1185">Reference proteome</keyword>
<dbReference type="EMBL" id="ML210192">
    <property type="protein sequence ID" value="TFK24975.1"/>
    <property type="molecule type" value="Genomic_DNA"/>
</dbReference>
<name>A0A5C3KXG5_COPMA</name>
<gene>
    <name evidence="1" type="ORF">FA15DRAFT_655502</name>
</gene>
<organism evidence="1 2">
    <name type="scientific">Coprinopsis marcescibilis</name>
    <name type="common">Agaric fungus</name>
    <name type="synonym">Psathyrella marcescibilis</name>
    <dbReference type="NCBI Taxonomy" id="230819"/>
    <lineage>
        <taxon>Eukaryota</taxon>
        <taxon>Fungi</taxon>
        <taxon>Dikarya</taxon>
        <taxon>Basidiomycota</taxon>
        <taxon>Agaricomycotina</taxon>
        <taxon>Agaricomycetes</taxon>
        <taxon>Agaricomycetidae</taxon>
        <taxon>Agaricales</taxon>
        <taxon>Agaricineae</taxon>
        <taxon>Psathyrellaceae</taxon>
        <taxon>Coprinopsis</taxon>
    </lineage>
</organism>
<dbReference type="Proteomes" id="UP000307440">
    <property type="component" value="Unassembled WGS sequence"/>
</dbReference>
<proteinExistence type="predicted"/>
<protein>
    <submittedName>
        <fullName evidence="1">Uncharacterized protein</fullName>
    </submittedName>
</protein>
<evidence type="ECO:0000313" key="2">
    <source>
        <dbReference type="Proteomes" id="UP000307440"/>
    </source>
</evidence>
<reference evidence="1 2" key="1">
    <citation type="journal article" date="2019" name="Nat. Ecol. Evol.">
        <title>Megaphylogeny resolves global patterns of mushroom evolution.</title>
        <authorList>
            <person name="Varga T."/>
            <person name="Krizsan K."/>
            <person name="Foldi C."/>
            <person name="Dima B."/>
            <person name="Sanchez-Garcia M."/>
            <person name="Sanchez-Ramirez S."/>
            <person name="Szollosi G.J."/>
            <person name="Szarkandi J.G."/>
            <person name="Papp V."/>
            <person name="Albert L."/>
            <person name="Andreopoulos W."/>
            <person name="Angelini C."/>
            <person name="Antonin V."/>
            <person name="Barry K.W."/>
            <person name="Bougher N.L."/>
            <person name="Buchanan P."/>
            <person name="Buyck B."/>
            <person name="Bense V."/>
            <person name="Catcheside P."/>
            <person name="Chovatia M."/>
            <person name="Cooper J."/>
            <person name="Damon W."/>
            <person name="Desjardin D."/>
            <person name="Finy P."/>
            <person name="Geml J."/>
            <person name="Haridas S."/>
            <person name="Hughes K."/>
            <person name="Justo A."/>
            <person name="Karasinski D."/>
            <person name="Kautmanova I."/>
            <person name="Kiss B."/>
            <person name="Kocsube S."/>
            <person name="Kotiranta H."/>
            <person name="LaButti K.M."/>
            <person name="Lechner B.E."/>
            <person name="Liimatainen K."/>
            <person name="Lipzen A."/>
            <person name="Lukacs Z."/>
            <person name="Mihaltcheva S."/>
            <person name="Morgado L.N."/>
            <person name="Niskanen T."/>
            <person name="Noordeloos M.E."/>
            <person name="Ohm R.A."/>
            <person name="Ortiz-Santana B."/>
            <person name="Ovrebo C."/>
            <person name="Racz N."/>
            <person name="Riley R."/>
            <person name="Savchenko A."/>
            <person name="Shiryaev A."/>
            <person name="Soop K."/>
            <person name="Spirin V."/>
            <person name="Szebenyi C."/>
            <person name="Tomsovsky M."/>
            <person name="Tulloss R.E."/>
            <person name="Uehling J."/>
            <person name="Grigoriev I.V."/>
            <person name="Vagvolgyi C."/>
            <person name="Papp T."/>
            <person name="Martin F.M."/>
            <person name="Miettinen O."/>
            <person name="Hibbett D.S."/>
            <person name="Nagy L.G."/>
        </authorList>
    </citation>
    <scope>NUCLEOTIDE SEQUENCE [LARGE SCALE GENOMIC DNA]</scope>
    <source>
        <strain evidence="1 2">CBS 121175</strain>
    </source>
</reference>
<accession>A0A5C3KXG5</accession>
<dbReference type="AlphaFoldDB" id="A0A5C3KXG5"/>
<sequence length="180" mass="20259">MSFWWNRRAALGSIACTLSWRRLSRSYFCSKPGGDNIACRKMQFHECPFQGATNLDHVCGYQAFRLISKIWAAVRCPRTSVETTVDVGMSQLRSRRADSCGDAQSLESVQLIFEHIIPWLKGKHQTSRDPPTESKVLACKWIVTKKEQKDWLTVRDPSDTLVSLAPTLGAGAAAMRIIRS</sequence>